<proteinExistence type="predicted"/>
<dbReference type="Pfam" id="PF25989">
    <property type="entry name" value="YknX_C"/>
    <property type="match status" value="1"/>
</dbReference>
<sequence>MHLKKSRVILIILVLLVAAGAGYYFKTHKKAAAVTYKTGQVTKGTLVSTVSGSGNITVSSSANVSPSITGTVANLKVSVGGEVKKGQRLFSITNADLDVTVSKAYTTLLQAKQKLAQAKTDLSTAQQDYNKVKQSAVTQAQLAYDQAQQSSAQAKYQLEQDQNTLVKYQSDNSATAGTHSVSEINVLEQKITVDQTTITSKEYDVTTTKSDLAKAKAGTIASIISAKAKVDSAVISVQVTANDVKSAELDYQNQKDTAAERTVTAPISGTISAINVANGDELGSTGSSSVSSSATSSSAKIVIQALTSLKAVVSINEVDIASVKVGQKANMTFDAVNNLTLAGKVEEVDTVGTSTQGVVSYSATIGFDSLDSKVKPEMSVNATITTDVKQNVLIAPASAVKTSGDTYYVQILQNGSPVQKTVAIGVSNDTQTEITSGLSEGDSVITQTLTAGSNSSNTNSSTSNNRSNGFGGGLGGPGGLF</sequence>
<dbReference type="Gene3D" id="2.40.50.100">
    <property type="match status" value="1"/>
</dbReference>
<dbReference type="InterPro" id="IPR058637">
    <property type="entry name" value="YknX-like_C"/>
</dbReference>
<feature type="compositionally biased region" description="Gly residues" evidence="4">
    <location>
        <begin position="469"/>
        <end position="481"/>
    </location>
</feature>
<dbReference type="Gene3D" id="2.40.30.170">
    <property type="match status" value="1"/>
</dbReference>
<dbReference type="InterPro" id="IPR058625">
    <property type="entry name" value="MdtA-like_BSH"/>
</dbReference>
<dbReference type="InterPro" id="IPR050465">
    <property type="entry name" value="UPF0194_transport"/>
</dbReference>
<evidence type="ECO:0000259" key="7">
    <source>
        <dbReference type="Pfam" id="PF25990"/>
    </source>
</evidence>
<feature type="region of interest" description="Disordered" evidence="4">
    <location>
        <begin position="449"/>
        <end position="481"/>
    </location>
</feature>
<dbReference type="Gene3D" id="6.20.50.140">
    <property type="match status" value="1"/>
</dbReference>
<dbReference type="Pfam" id="PF25990">
    <property type="entry name" value="Beta-barrel_YknX"/>
    <property type="match status" value="1"/>
</dbReference>
<evidence type="ECO:0000256" key="1">
    <source>
        <dbReference type="ARBA" id="ARBA00004196"/>
    </source>
</evidence>
<feature type="domain" description="YknX-like C-terminal permuted SH3-like" evidence="6">
    <location>
        <begin position="395"/>
        <end position="447"/>
    </location>
</feature>
<protein>
    <submittedName>
        <fullName evidence="8">Uncharacterized protein</fullName>
    </submittedName>
</protein>
<reference evidence="9" key="1">
    <citation type="submission" date="2017-09" db="EMBL/GenBank/DDBJ databases">
        <title>Depth-based differentiation of microbial function through sediment-hosted aquifers and enrichment of novel symbionts in the deep terrestrial subsurface.</title>
        <authorList>
            <person name="Probst A.J."/>
            <person name="Ladd B."/>
            <person name="Jarett J.K."/>
            <person name="Geller-Mcgrath D.E."/>
            <person name="Sieber C.M.K."/>
            <person name="Emerson J.B."/>
            <person name="Anantharaman K."/>
            <person name="Thomas B.C."/>
            <person name="Malmstrom R."/>
            <person name="Stieglmeier M."/>
            <person name="Klingl A."/>
            <person name="Woyke T."/>
            <person name="Ryan C.M."/>
            <person name="Banfield J.F."/>
        </authorList>
    </citation>
    <scope>NUCLEOTIDE SEQUENCE [LARGE SCALE GENOMIC DNA]</scope>
</reference>
<feature type="coiled-coil region" evidence="3">
    <location>
        <begin position="108"/>
        <end position="135"/>
    </location>
</feature>
<dbReference type="Pfam" id="PF25917">
    <property type="entry name" value="BSH_RND"/>
    <property type="match status" value="1"/>
</dbReference>
<comment type="subcellular location">
    <subcellularLocation>
        <location evidence="1">Cell envelope</location>
    </subcellularLocation>
</comment>
<feature type="domain" description="YknX-like beta-barrel" evidence="7">
    <location>
        <begin position="313"/>
        <end position="384"/>
    </location>
</feature>
<evidence type="ECO:0000259" key="6">
    <source>
        <dbReference type="Pfam" id="PF25989"/>
    </source>
</evidence>
<evidence type="ECO:0000313" key="9">
    <source>
        <dbReference type="Proteomes" id="UP000236845"/>
    </source>
</evidence>
<evidence type="ECO:0000256" key="3">
    <source>
        <dbReference type="SAM" id="Coils"/>
    </source>
</evidence>
<dbReference type="GO" id="GO:0030313">
    <property type="term" value="C:cell envelope"/>
    <property type="evidence" value="ECO:0007669"/>
    <property type="project" value="UniProtKB-SubCell"/>
</dbReference>
<feature type="compositionally biased region" description="Low complexity" evidence="4">
    <location>
        <begin position="452"/>
        <end position="468"/>
    </location>
</feature>
<gene>
    <name evidence="8" type="ORF">COT26_02150</name>
</gene>
<dbReference type="PANTHER" id="PTHR32347">
    <property type="entry name" value="EFFLUX SYSTEM COMPONENT YKNX-RELATED"/>
    <property type="match status" value="1"/>
</dbReference>
<evidence type="ECO:0000256" key="2">
    <source>
        <dbReference type="ARBA" id="ARBA00023054"/>
    </source>
</evidence>
<evidence type="ECO:0000313" key="8">
    <source>
        <dbReference type="EMBL" id="PIS40659.1"/>
    </source>
</evidence>
<keyword evidence="2 3" id="KW-0175">Coiled coil</keyword>
<dbReference type="PANTHER" id="PTHR32347:SF23">
    <property type="entry name" value="BLL5650 PROTEIN"/>
    <property type="match status" value="1"/>
</dbReference>
<dbReference type="InterPro" id="IPR058636">
    <property type="entry name" value="Beta-barrel_YknX"/>
</dbReference>
<organism evidence="8 9">
    <name type="scientific">Candidatus Kerfeldbacteria bacterium CG08_land_8_20_14_0_20_43_14</name>
    <dbReference type="NCBI Taxonomy" id="2014246"/>
    <lineage>
        <taxon>Bacteria</taxon>
        <taxon>Candidatus Kerfeldiibacteriota</taxon>
    </lineage>
</organism>
<dbReference type="SUPFAM" id="SSF111369">
    <property type="entry name" value="HlyD-like secretion proteins"/>
    <property type="match status" value="1"/>
</dbReference>
<accession>A0A2H0YQV8</accession>
<dbReference type="Proteomes" id="UP000236845">
    <property type="component" value="Unassembled WGS sequence"/>
</dbReference>
<evidence type="ECO:0000256" key="4">
    <source>
        <dbReference type="SAM" id="MobiDB-lite"/>
    </source>
</evidence>
<comment type="caution">
    <text evidence="8">The sequence shown here is derived from an EMBL/GenBank/DDBJ whole genome shotgun (WGS) entry which is preliminary data.</text>
</comment>
<feature type="domain" description="Multidrug resistance protein MdtA-like barrel-sandwich hybrid" evidence="5">
    <location>
        <begin position="62"/>
        <end position="282"/>
    </location>
</feature>
<dbReference type="AlphaFoldDB" id="A0A2H0YQV8"/>
<dbReference type="EMBL" id="PEXW01000046">
    <property type="protein sequence ID" value="PIS40659.1"/>
    <property type="molecule type" value="Genomic_DNA"/>
</dbReference>
<dbReference type="Gene3D" id="1.10.287.470">
    <property type="entry name" value="Helix hairpin bin"/>
    <property type="match status" value="1"/>
</dbReference>
<evidence type="ECO:0000259" key="5">
    <source>
        <dbReference type="Pfam" id="PF25917"/>
    </source>
</evidence>
<name>A0A2H0YQV8_9BACT</name>